<dbReference type="AlphaFoldDB" id="A0ABD2YXA2"/>
<dbReference type="PANTHER" id="PTHR45966:SF36">
    <property type="entry name" value="INACTIVE GDSL ESTERASE_LIPASE-LIKE PROTEIN 25"/>
    <property type="match status" value="1"/>
</dbReference>
<gene>
    <name evidence="4" type="ORF">ACH5RR_024293</name>
</gene>
<feature type="chain" id="PRO_5044833296" evidence="3">
    <location>
        <begin position="23"/>
        <end position="351"/>
    </location>
</feature>
<dbReference type="PROSITE" id="PS51257">
    <property type="entry name" value="PROKAR_LIPOPROTEIN"/>
    <property type="match status" value="1"/>
</dbReference>
<evidence type="ECO:0000256" key="1">
    <source>
        <dbReference type="ARBA" id="ARBA00008668"/>
    </source>
</evidence>
<protein>
    <submittedName>
        <fullName evidence="4">Uncharacterized protein</fullName>
    </submittedName>
</protein>
<reference evidence="4 5" key="1">
    <citation type="submission" date="2024-11" db="EMBL/GenBank/DDBJ databases">
        <title>A near-complete genome assembly of Cinchona calisaya.</title>
        <authorList>
            <person name="Lian D.C."/>
            <person name="Zhao X.W."/>
            <person name="Wei L."/>
        </authorList>
    </citation>
    <scope>NUCLEOTIDE SEQUENCE [LARGE SCALE GENOMIC DNA]</scope>
    <source>
        <tissue evidence="4">Nenye</tissue>
    </source>
</reference>
<name>A0ABD2YXA2_9GENT</name>
<evidence type="ECO:0000256" key="2">
    <source>
        <dbReference type="ARBA" id="ARBA00022729"/>
    </source>
</evidence>
<keyword evidence="5" id="KW-1185">Reference proteome</keyword>
<dbReference type="EMBL" id="JBJUIK010000011">
    <property type="protein sequence ID" value="KAL3511576.1"/>
    <property type="molecule type" value="Genomic_DNA"/>
</dbReference>
<proteinExistence type="inferred from homology"/>
<feature type="signal peptide" evidence="3">
    <location>
        <begin position="1"/>
        <end position="22"/>
    </location>
</feature>
<organism evidence="4 5">
    <name type="scientific">Cinchona calisaya</name>
    <dbReference type="NCBI Taxonomy" id="153742"/>
    <lineage>
        <taxon>Eukaryota</taxon>
        <taxon>Viridiplantae</taxon>
        <taxon>Streptophyta</taxon>
        <taxon>Embryophyta</taxon>
        <taxon>Tracheophyta</taxon>
        <taxon>Spermatophyta</taxon>
        <taxon>Magnoliopsida</taxon>
        <taxon>eudicotyledons</taxon>
        <taxon>Gunneridae</taxon>
        <taxon>Pentapetalae</taxon>
        <taxon>asterids</taxon>
        <taxon>lamiids</taxon>
        <taxon>Gentianales</taxon>
        <taxon>Rubiaceae</taxon>
        <taxon>Cinchonoideae</taxon>
        <taxon>Cinchoneae</taxon>
        <taxon>Cinchona</taxon>
    </lineage>
</organism>
<dbReference type="InterPro" id="IPR001087">
    <property type="entry name" value="GDSL"/>
</dbReference>
<dbReference type="Pfam" id="PF00657">
    <property type="entry name" value="Lipase_GDSL"/>
    <property type="match status" value="1"/>
</dbReference>
<dbReference type="Proteomes" id="UP001630127">
    <property type="component" value="Unassembled WGS sequence"/>
</dbReference>
<accession>A0ABD2YXA2</accession>
<dbReference type="Gene3D" id="3.40.50.1110">
    <property type="entry name" value="SGNH hydrolase"/>
    <property type="match status" value="1"/>
</dbReference>
<dbReference type="InterPro" id="IPR036514">
    <property type="entry name" value="SGNH_hydro_sf"/>
</dbReference>
<sequence>MENSRTIHQLWFLILLASCSLSIPSSQSKSFDHHLPLKPKAPLFVFGDSLYDPGNNNYINTTPDFQANFLPYGETFFEFATGRFSDGCLIPDFIAKYANLPLIPPYFQSSYHQFPLGVNFASGGGGALVETHEGKAIDLNKQLSYFKDVEKQLRRNLGNKETNQLLSNAVYMFSIGGNDLLAPNPIFKNFSSQEYIKIIVGNFTAVLKEVYKAGGRKFGLSACYLWVVYHILELTMRGVTVRRAWKTSRTRSSYTMQHFLKNSRSCRNSSTDLYTQNSICLQLSVKEFITHQNTVSRKQRVDVVVAGLTGELIPVEEKEEIQSTNCVIIRGSISSLILIIRLKESTCNSRS</sequence>
<evidence type="ECO:0000313" key="5">
    <source>
        <dbReference type="Proteomes" id="UP001630127"/>
    </source>
</evidence>
<dbReference type="PANTHER" id="PTHR45966">
    <property type="entry name" value="GDSL-LIKE LIPASE/ACYLHYDROLASE"/>
    <property type="match status" value="1"/>
</dbReference>
<dbReference type="InterPro" id="IPR044552">
    <property type="entry name" value="GLIP1-5/GLL25"/>
</dbReference>
<comment type="caution">
    <text evidence="4">The sequence shown here is derived from an EMBL/GenBank/DDBJ whole genome shotgun (WGS) entry which is preliminary data.</text>
</comment>
<evidence type="ECO:0000313" key="4">
    <source>
        <dbReference type="EMBL" id="KAL3511576.1"/>
    </source>
</evidence>
<comment type="similarity">
    <text evidence="1">Belongs to the 'GDSL' lipolytic enzyme family.</text>
</comment>
<keyword evidence="2 3" id="KW-0732">Signal</keyword>
<evidence type="ECO:0000256" key="3">
    <source>
        <dbReference type="SAM" id="SignalP"/>
    </source>
</evidence>